<organism evidence="1 2">
    <name type="scientific">Galerina marginata (strain CBS 339.88)</name>
    <dbReference type="NCBI Taxonomy" id="685588"/>
    <lineage>
        <taxon>Eukaryota</taxon>
        <taxon>Fungi</taxon>
        <taxon>Dikarya</taxon>
        <taxon>Basidiomycota</taxon>
        <taxon>Agaricomycotina</taxon>
        <taxon>Agaricomycetes</taxon>
        <taxon>Agaricomycetidae</taxon>
        <taxon>Agaricales</taxon>
        <taxon>Agaricineae</taxon>
        <taxon>Strophariaceae</taxon>
        <taxon>Galerina</taxon>
    </lineage>
</organism>
<keyword evidence="2" id="KW-1185">Reference proteome</keyword>
<gene>
    <name evidence="1" type="ORF">GALMADRAFT_886170</name>
</gene>
<dbReference type="EMBL" id="KL142397">
    <property type="protein sequence ID" value="KDR70491.1"/>
    <property type="molecule type" value="Genomic_DNA"/>
</dbReference>
<evidence type="ECO:0000313" key="2">
    <source>
        <dbReference type="Proteomes" id="UP000027222"/>
    </source>
</evidence>
<reference evidence="2" key="1">
    <citation type="journal article" date="2014" name="Proc. Natl. Acad. Sci. U.S.A.">
        <title>Extensive sampling of basidiomycete genomes demonstrates inadequacy of the white-rot/brown-rot paradigm for wood decay fungi.</title>
        <authorList>
            <person name="Riley R."/>
            <person name="Salamov A.A."/>
            <person name="Brown D.W."/>
            <person name="Nagy L.G."/>
            <person name="Floudas D."/>
            <person name="Held B.W."/>
            <person name="Levasseur A."/>
            <person name="Lombard V."/>
            <person name="Morin E."/>
            <person name="Otillar R."/>
            <person name="Lindquist E.A."/>
            <person name="Sun H."/>
            <person name="LaButti K.M."/>
            <person name="Schmutz J."/>
            <person name="Jabbour D."/>
            <person name="Luo H."/>
            <person name="Baker S.E."/>
            <person name="Pisabarro A.G."/>
            <person name="Walton J.D."/>
            <person name="Blanchette R.A."/>
            <person name="Henrissat B."/>
            <person name="Martin F."/>
            <person name="Cullen D."/>
            <person name="Hibbett D.S."/>
            <person name="Grigoriev I.V."/>
        </authorList>
    </citation>
    <scope>NUCLEOTIDE SEQUENCE [LARGE SCALE GENOMIC DNA]</scope>
    <source>
        <strain evidence="2">CBS 339.88</strain>
    </source>
</reference>
<dbReference type="HOGENOM" id="CLU_2469237_0_0_1"/>
<proteinExistence type="predicted"/>
<protein>
    <submittedName>
        <fullName evidence="1">Uncharacterized protein</fullName>
    </submittedName>
</protein>
<dbReference type="AlphaFoldDB" id="A0A067SHY4"/>
<accession>A0A067SHY4</accession>
<evidence type="ECO:0000313" key="1">
    <source>
        <dbReference type="EMBL" id="KDR70491.1"/>
    </source>
</evidence>
<name>A0A067SHY4_GALM3</name>
<sequence>MKENKELCLLYSLYTEDDFLLISQVESVSDDHEGEDASTPSGPDGQADCICLFIFDRRRKDESGAATDSWKATAREQEKNLLSSKCLI</sequence>
<dbReference type="Proteomes" id="UP000027222">
    <property type="component" value="Unassembled WGS sequence"/>
</dbReference>